<dbReference type="EMBL" id="JBHSKX010000001">
    <property type="protein sequence ID" value="MFC5365915.1"/>
    <property type="molecule type" value="Genomic_DNA"/>
</dbReference>
<keyword evidence="3" id="KW-1185">Reference proteome</keyword>
<dbReference type="InterPro" id="IPR058419">
    <property type="entry name" value="DUF8106"/>
</dbReference>
<protein>
    <recommendedName>
        <fullName evidence="1">DUF8106 domain-containing protein</fullName>
    </recommendedName>
</protein>
<dbReference type="Pfam" id="PF26408">
    <property type="entry name" value="DUF8106"/>
    <property type="match status" value="1"/>
</dbReference>
<dbReference type="Proteomes" id="UP001596201">
    <property type="component" value="Unassembled WGS sequence"/>
</dbReference>
<proteinExistence type="predicted"/>
<name>A0ABD5R7D7_9EURY</name>
<gene>
    <name evidence="2" type="ORF">ACFPJ5_03130</name>
</gene>
<dbReference type="RefSeq" id="WP_227228750.1">
    <property type="nucleotide sequence ID" value="NZ_JAJCVJ010000001.1"/>
</dbReference>
<feature type="domain" description="DUF8106" evidence="1">
    <location>
        <begin position="6"/>
        <end position="43"/>
    </location>
</feature>
<comment type="caution">
    <text evidence="2">The sequence shown here is derived from an EMBL/GenBank/DDBJ whole genome shotgun (WGS) entry which is preliminary data.</text>
</comment>
<sequence length="49" mass="5264">MSTESLLSCDTCGFEAPVGSDEWERVALSSSRTVTRCPECGSTNVHNRG</sequence>
<organism evidence="2 3">
    <name type="scientific">Salinirubrum litoreum</name>
    <dbReference type="NCBI Taxonomy" id="1126234"/>
    <lineage>
        <taxon>Archaea</taxon>
        <taxon>Methanobacteriati</taxon>
        <taxon>Methanobacteriota</taxon>
        <taxon>Stenosarchaea group</taxon>
        <taxon>Halobacteria</taxon>
        <taxon>Halobacteriales</taxon>
        <taxon>Haloferacaceae</taxon>
        <taxon>Salinirubrum</taxon>
    </lineage>
</organism>
<evidence type="ECO:0000259" key="1">
    <source>
        <dbReference type="Pfam" id="PF26408"/>
    </source>
</evidence>
<evidence type="ECO:0000313" key="2">
    <source>
        <dbReference type="EMBL" id="MFC5365915.1"/>
    </source>
</evidence>
<evidence type="ECO:0000313" key="3">
    <source>
        <dbReference type="Proteomes" id="UP001596201"/>
    </source>
</evidence>
<dbReference type="AlphaFoldDB" id="A0ABD5R7D7"/>
<accession>A0ABD5R7D7</accession>
<reference evidence="2 3" key="1">
    <citation type="journal article" date="2019" name="Int. J. Syst. Evol. Microbiol.">
        <title>The Global Catalogue of Microorganisms (GCM) 10K type strain sequencing project: providing services to taxonomists for standard genome sequencing and annotation.</title>
        <authorList>
            <consortium name="The Broad Institute Genomics Platform"/>
            <consortium name="The Broad Institute Genome Sequencing Center for Infectious Disease"/>
            <person name="Wu L."/>
            <person name="Ma J."/>
        </authorList>
    </citation>
    <scope>NUCLEOTIDE SEQUENCE [LARGE SCALE GENOMIC DNA]</scope>
    <source>
        <strain evidence="2 3">CGMCC 1.12237</strain>
    </source>
</reference>